<gene>
    <name evidence="2" type="ORF">GCM10009810_06480</name>
</gene>
<evidence type="ECO:0000313" key="2">
    <source>
        <dbReference type="EMBL" id="GAA1748678.1"/>
    </source>
</evidence>
<dbReference type="Pfam" id="PF07687">
    <property type="entry name" value="M20_dimer"/>
    <property type="match status" value="1"/>
</dbReference>
<dbReference type="Gene3D" id="3.30.70.360">
    <property type="match status" value="1"/>
</dbReference>
<comment type="caution">
    <text evidence="2">The sequence shown here is derived from an EMBL/GenBank/DDBJ whole genome shotgun (WGS) entry which is preliminary data.</text>
</comment>
<accession>A0ABP4W9N4</accession>
<keyword evidence="3" id="KW-1185">Reference proteome</keyword>
<dbReference type="PIRSF" id="PIRSF005962">
    <property type="entry name" value="Pept_M20D_amidohydro"/>
    <property type="match status" value="1"/>
</dbReference>
<dbReference type="InterPro" id="IPR017439">
    <property type="entry name" value="Amidohydrolase"/>
</dbReference>
<dbReference type="PANTHER" id="PTHR11014:SF63">
    <property type="entry name" value="METALLOPEPTIDASE, PUTATIVE (AFU_ORTHOLOGUE AFUA_6G09600)-RELATED"/>
    <property type="match status" value="1"/>
</dbReference>
<dbReference type="SUPFAM" id="SSF55031">
    <property type="entry name" value="Bacterial exopeptidase dimerisation domain"/>
    <property type="match status" value="1"/>
</dbReference>
<name>A0ABP4W9N4_9MICO</name>
<protein>
    <submittedName>
        <fullName evidence="2">M20 family metallopeptidase</fullName>
    </submittedName>
</protein>
<organism evidence="2 3">
    <name type="scientific">Nostocoides vanveenii</name>
    <dbReference type="NCBI Taxonomy" id="330835"/>
    <lineage>
        <taxon>Bacteria</taxon>
        <taxon>Bacillati</taxon>
        <taxon>Actinomycetota</taxon>
        <taxon>Actinomycetes</taxon>
        <taxon>Micrococcales</taxon>
        <taxon>Intrasporangiaceae</taxon>
        <taxon>Nostocoides</taxon>
    </lineage>
</organism>
<dbReference type="InterPro" id="IPR036264">
    <property type="entry name" value="Bact_exopeptidase_dim_dom"/>
</dbReference>
<dbReference type="InterPro" id="IPR011650">
    <property type="entry name" value="Peptidase_M20_dimer"/>
</dbReference>
<dbReference type="InterPro" id="IPR002933">
    <property type="entry name" value="Peptidase_M20"/>
</dbReference>
<sequence length="403" mass="41395">MESPYAALRASVATRLPELLAIRRDIHSHPELSWQEHRTTAVIEQVLTEAGISTRRLQTTGLVADIGAGNPTVRVALRADIDALPVRERTGLDWASGSPGTCHACGHDVHITALIGAGLALTEQAGSLAAAGAAVRLVFQPAEESIPGGAEQVIDEGYLDGVTAAYALHCDPSIDVGQVGLRDGAVTAAADGIHIKLTGRGGHTSRPHLTEDLTYALAKVITEVPAVLSRKVDPRAAALIVWGQVHAGAAGNVIPSSGEAQGTLRVLDAAVWAGLGPILKEIVDDVTAPYGVGVEFVHTPGVPPVVNTADGIADLRAAAQQVGLTPVPTAQSMGGEDFAWFLHKAPGAMARLGTRAPGGRTYDLHQGDLIVDEAAIPAGATLLAATALEAIARHTAGSPVATS</sequence>
<dbReference type="Pfam" id="PF01546">
    <property type="entry name" value="Peptidase_M20"/>
    <property type="match status" value="1"/>
</dbReference>
<feature type="domain" description="Peptidase M20 dimerisation" evidence="1">
    <location>
        <begin position="192"/>
        <end position="285"/>
    </location>
</feature>
<dbReference type="EMBL" id="BAAAPN010000017">
    <property type="protein sequence ID" value="GAA1748678.1"/>
    <property type="molecule type" value="Genomic_DNA"/>
</dbReference>
<evidence type="ECO:0000313" key="3">
    <source>
        <dbReference type="Proteomes" id="UP001501475"/>
    </source>
</evidence>
<dbReference type="SUPFAM" id="SSF53187">
    <property type="entry name" value="Zn-dependent exopeptidases"/>
    <property type="match status" value="1"/>
</dbReference>
<dbReference type="RefSeq" id="WP_344062027.1">
    <property type="nucleotide sequence ID" value="NZ_BAAAPN010000017.1"/>
</dbReference>
<evidence type="ECO:0000259" key="1">
    <source>
        <dbReference type="Pfam" id="PF07687"/>
    </source>
</evidence>
<dbReference type="PANTHER" id="PTHR11014">
    <property type="entry name" value="PEPTIDASE M20 FAMILY MEMBER"/>
    <property type="match status" value="1"/>
</dbReference>
<dbReference type="Proteomes" id="UP001501475">
    <property type="component" value="Unassembled WGS sequence"/>
</dbReference>
<reference evidence="3" key="1">
    <citation type="journal article" date="2019" name="Int. J. Syst. Evol. Microbiol.">
        <title>The Global Catalogue of Microorganisms (GCM) 10K type strain sequencing project: providing services to taxonomists for standard genome sequencing and annotation.</title>
        <authorList>
            <consortium name="The Broad Institute Genomics Platform"/>
            <consortium name="The Broad Institute Genome Sequencing Center for Infectious Disease"/>
            <person name="Wu L."/>
            <person name="Ma J."/>
        </authorList>
    </citation>
    <scope>NUCLEOTIDE SEQUENCE [LARGE SCALE GENOMIC DNA]</scope>
    <source>
        <strain evidence="3">JCM 15591</strain>
    </source>
</reference>
<dbReference type="Gene3D" id="3.40.630.10">
    <property type="entry name" value="Zn peptidases"/>
    <property type="match status" value="1"/>
</dbReference>
<proteinExistence type="predicted"/>
<dbReference type="NCBIfam" id="TIGR01891">
    <property type="entry name" value="amidohydrolases"/>
    <property type="match status" value="1"/>
</dbReference>